<feature type="non-terminal residue" evidence="1">
    <location>
        <position position="1"/>
    </location>
</feature>
<organism evidence="1">
    <name type="scientific">marine sediment metagenome</name>
    <dbReference type="NCBI Taxonomy" id="412755"/>
    <lineage>
        <taxon>unclassified sequences</taxon>
        <taxon>metagenomes</taxon>
        <taxon>ecological metagenomes</taxon>
    </lineage>
</organism>
<dbReference type="SUPFAM" id="SSF53686">
    <property type="entry name" value="Tryptophan synthase beta subunit-like PLP-dependent enzymes"/>
    <property type="match status" value="1"/>
</dbReference>
<comment type="caution">
    <text evidence="1">The sequence shown here is derived from an EMBL/GenBank/DDBJ whole genome shotgun (WGS) entry which is preliminary data.</text>
</comment>
<sequence>GLNSPLPEVAPKNKIEKIKENKAEVIIKGKTYDDACSYAHSLSKKTGNACPTGRMISHLLYFEFCILPAIIPCI</sequence>
<gene>
    <name evidence="1" type="ORF">S06H3_44425</name>
</gene>
<accession>X1PK80</accession>
<dbReference type="InterPro" id="IPR036052">
    <property type="entry name" value="TrpB-like_PALP_sf"/>
</dbReference>
<dbReference type="EMBL" id="BARV01027626">
    <property type="protein sequence ID" value="GAI39440.1"/>
    <property type="molecule type" value="Genomic_DNA"/>
</dbReference>
<proteinExistence type="predicted"/>
<protein>
    <submittedName>
        <fullName evidence="1">Uncharacterized protein</fullName>
    </submittedName>
</protein>
<reference evidence="1" key="1">
    <citation type="journal article" date="2014" name="Front. Microbiol.">
        <title>High frequency of phylogenetically diverse reductive dehalogenase-homologous genes in deep subseafloor sedimentary metagenomes.</title>
        <authorList>
            <person name="Kawai M."/>
            <person name="Futagami T."/>
            <person name="Toyoda A."/>
            <person name="Takaki Y."/>
            <person name="Nishi S."/>
            <person name="Hori S."/>
            <person name="Arai W."/>
            <person name="Tsubouchi T."/>
            <person name="Morono Y."/>
            <person name="Uchiyama I."/>
            <person name="Ito T."/>
            <person name="Fujiyama A."/>
            <person name="Inagaki F."/>
            <person name="Takami H."/>
        </authorList>
    </citation>
    <scope>NUCLEOTIDE SEQUENCE</scope>
    <source>
        <strain evidence="1">Expedition CK06-06</strain>
    </source>
</reference>
<evidence type="ECO:0000313" key="1">
    <source>
        <dbReference type="EMBL" id="GAI39440.1"/>
    </source>
</evidence>
<dbReference type="AlphaFoldDB" id="X1PK80"/>
<name>X1PK80_9ZZZZ</name>
<dbReference type="Gene3D" id="3.40.50.1100">
    <property type="match status" value="1"/>
</dbReference>